<organism evidence="2 3">
    <name type="scientific">Desulfoluna spongiiphila</name>
    <dbReference type="NCBI Taxonomy" id="419481"/>
    <lineage>
        <taxon>Bacteria</taxon>
        <taxon>Pseudomonadati</taxon>
        <taxon>Thermodesulfobacteriota</taxon>
        <taxon>Desulfobacteria</taxon>
        <taxon>Desulfobacterales</taxon>
        <taxon>Desulfolunaceae</taxon>
        <taxon>Desulfoluna</taxon>
    </lineage>
</organism>
<sequence length="259" mass="29988">MTLLKKSCVRTLALLIFFFVSSTSGVAAESELLPLDSFNLTPEQMELIEDTIEEYIIKKHEMMTEIEAKFSELTTVLRQEEQVTTSRQEKKTARNVNRLVTDISKLYGKMIRTKVEYILKVKNVLTEDQRFRLVHSLEFEDHYSDRAFPSQVRLDDLIDLLGLTDKQVKEIIRNRTQMMVNELKIERDIQIKVIDLGAELINEEVNSDKVDKILLDITDLGTKLIDNKVKYKLKSKDVLTTPQKKQLLHMILLTRGSAS</sequence>
<dbReference type="AlphaFoldDB" id="A0A1G5C7R8"/>
<evidence type="ECO:0000256" key="1">
    <source>
        <dbReference type="SAM" id="SignalP"/>
    </source>
</evidence>
<reference evidence="2 3" key="1">
    <citation type="submission" date="2016-10" db="EMBL/GenBank/DDBJ databases">
        <authorList>
            <person name="de Groot N.N."/>
        </authorList>
    </citation>
    <scope>NUCLEOTIDE SEQUENCE [LARGE SCALE GENOMIC DNA]</scope>
    <source>
        <strain evidence="2 3">AA1</strain>
    </source>
</reference>
<feature type="chain" id="PRO_5011729167" evidence="1">
    <location>
        <begin position="28"/>
        <end position="259"/>
    </location>
</feature>
<gene>
    <name evidence="2" type="ORF">SAMN05216233_102431</name>
</gene>
<keyword evidence="3" id="KW-1185">Reference proteome</keyword>
<accession>A0A1G5C7R8</accession>
<dbReference type="Gene3D" id="1.20.120.1490">
    <property type="match status" value="2"/>
</dbReference>
<proteinExistence type="predicted"/>
<feature type="signal peptide" evidence="1">
    <location>
        <begin position="1"/>
        <end position="27"/>
    </location>
</feature>
<dbReference type="Proteomes" id="UP000198870">
    <property type="component" value="Unassembled WGS sequence"/>
</dbReference>
<dbReference type="RefSeq" id="WP_092208981.1">
    <property type="nucleotide sequence ID" value="NZ_FMUX01000002.1"/>
</dbReference>
<keyword evidence="1" id="KW-0732">Signal</keyword>
<evidence type="ECO:0000313" key="3">
    <source>
        <dbReference type="Proteomes" id="UP000198870"/>
    </source>
</evidence>
<dbReference type="EMBL" id="FMUX01000002">
    <property type="protein sequence ID" value="SCX98368.1"/>
    <property type="molecule type" value="Genomic_DNA"/>
</dbReference>
<name>A0A1G5C7R8_9BACT</name>
<evidence type="ECO:0000313" key="2">
    <source>
        <dbReference type="EMBL" id="SCX98368.1"/>
    </source>
</evidence>
<protein>
    <submittedName>
        <fullName evidence="2">Uncharacterized protein</fullName>
    </submittedName>
</protein>